<dbReference type="GO" id="GO:0005737">
    <property type="term" value="C:cytoplasm"/>
    <property type="evidence" value="ECO:0007669"/>
    <property type="project" value="UniProtKB-SubCell"/>
</dbReference>
<comment type="caution">
    <text evidence="12">The sequence shown here is derived from an EMBL/GenBank/DDBJ whole genome shotgun (WGS) entry which is preliminary data.</text>
</comment>
<feature type="compositionally biased region" description="Basic and acidic residues" evidence="10">
    <location>
        <begin position="10"/>
        <end position="20"/>
    </location>
</feature>
<dbReference type="PANTHER" id="PTHR22798:SF0">
    <property type="entry name" value="MALIGNANT T-CELL-AMPLIFIED SEQUENCE 1"/>
    <property type="match status" value="1"/>
</dbReference>
<dbReference type="GO" id="GO:0001731">
    <property type="term" value="P:formation of translation preinitiation complex"/>
    <property type="evidence" value="ECO:0007669"/>
    <property type="project" value="TreeGrafter"/>
</dbReference>
<dbReference type="PROSITE" id="PS50890">
    <property type="entry name" value="PUA"/>
    <property type="match status" value="1"/>
</dbReference>
<reference evidence="12 13" key="1">
    <citation type="journal article" date="2020" name="Genomics">
        <title>Complete, high-quality genomes from long-read metagenomic sequencing of two wolf lichen thalli reveals enigmatic genome architecture.</title>
        <authorList>
            <person name="McKenzie S.K."/>
            <person name="Walston R.F."/>
            <person name="Allen J.L."/>
        </authorList>
    </citation>
    <scope>NUCLEOTIDE SEQUENCE [LARGE SCALE GENOMIC DNA]</scope>
    <source>
        <strain evidence="12">WasteWater2</strain>
    </source>
</reference>
<evidence type="ECO:0000256" key="3">
    <source>
        <dbReference type="ARBA" id="ARBA00022490"/>
    </source>
</evidence>
<feature type="domain" description="C2H2-type" evidence="11">
    <location>
        <begin position="261"/>
        <end position="291"/>
    </location>
</feature>
<keyword evidence="6 9" id="KW-0863">Zinc-finger</keyword>
<gene>
    <name evidence="12" type="ORF">HO173_005104</name>
</gene>
<evidence type="ECO:0000256" key="8">
    <source>
        <dbReference type="ARBA" id="ARBA00023242"/>
    </source>
</evidence>
<dbReference type="InterPro" id="IPR002478">
    <property type="entry name" value="PUA"/>
</dbReference>
<dbReference type="PANTHER" id="PTHR22798">
    <property type="entry name" value="MCT-1 PROTEIN"/>
    <property type="match status" value="1"/>
</dbReference>
<dbReference type="CDD" id="cd11609">
    <property type="entry name" value="MCT1_N"/>
    <property type="match status" value="1"/>
</dbReference>
<dbReference type="SMART" id="SM00355">
    <property type="entry name" value="ZnF_C2H2"/>
    <property type="match status" value="9"/>
</dbReference>
<dbReference type="Proteomes" id="UP000578531">
    <property type="component" value="Unassembled WGS sequence"/>
</dbReference>
<dbReference type="FunFam" id="3.30.160.60:FF:000512">
    <property type="entry name" value="zinc finger protein 197 isoform X1"/>
    <property type="match status" value="1"/>
</dbReference>
<evidence type="ECO:0000313" key="13">
    <source>
        <dbReference type="Proteomes" id="UP000578531"/>
    </source>
</evidence>
<sequence>MDPNQRPKRPAPDPHFERLHGPPLSYARSIQSILQNYDPQPAPTIMDFPAEASGFSHPTVPNVVDFTKGKAPARDMPPPPTPGLLSDFQTPCEGTCSVTNCESGCNPSVVGSGTCSLSQCNNSDQCTSEECCREPACLDHESVPTTRRESIDFSAENQYASSSQHQFASSGAIFPAYDNLPGFDNTNHDPMQCHWLLPDQECDITAPTKDALSQHVFHDHIQPETSLACGWSDCDEQIDAQELTTHLWNSHHPEQHVPDSYVCLWDGCMEMFSDAEQLETHMEVAHTQMESIDCRWGGCGTITTNSAELQSHVNREHLHLHIQPAFSSSNLEMGPSDRRTSLPSKHPLYWSQENDDLLMRVRAQNLTFKQIASQYFPDKSAQACQVHYAVLWNRQQQSVPQSTQQSTPLLSYSPLPPSSYATSPYEPHHPLVDPPLMQTSTALLSKHSTQLVLDHPPTQGNHECMWITDDATESLCGARFENPNELQAHVESFHYPLSDDRRRRPASHWVCKWMGCARKGETRGTRDKLKKHIHSHTGYYSFSCRHCGKRFRDNTKLADHERTHTKEKPHKCDVCEMAFASRDGLATHNRIHTGEKPLECGKCSYTCSDSSNMTKHRKFHKSLIFSGLLGKTEPLGLAEPTTELMGNLRDCQKSISAGAKSKVKSSVQRAIRTKVCETYPLLAPHIDEIIPKKSQLDLLKLPDRVSLYALDSTPLFWQHMDDPLIPHLRVVHQFPQCFNRIGIDRGAIRFVLSGATLMAPGLTSTGGKLPDKERELKDGDVAVIEAEGKEEACLVGQLRMGTEEIRDKKKGVVMDTGHFLGDGLWKISID</sequence>
<dbReference type="InterPro" id="IPR041366">
    <property type="entry name" value="Pre-PUA"/>
</dbReference>
<evidence type="ECO:0000256" key="10">
    <source>
        <dbReference type="SAM" id="MobiDB-lite"/>
    </source>
</evidence>
<dbReference type="NCBIfam" id="TIGR00451">
    <property type="entry name" value="unchar_dom_2"/>
    <property type="match status" value="1"/>
</dbReference>
<keyword evidence="5" id="KW-0677">Repeat</keyword>
<dbReference type="GO" id="GO:0005634">
    <property type="term" value="C:nucleus"/>
    <property type="evidence" value="ECO:0007669"/>
    <property type="project" value="UniProtKB-SubCell"/>
</dbReference>
<dbReference type="Gene3D" id="3.30.160.60">
    <property type="entry name" value="Classic Zinc Finger"/>
    <property type="match status" value="5"/>
</dbReference>
<evidence type="ECO:0000256" key="7">
    <source>
        <dbReference type="ARBA" id="ARBA00022833"/>
    </source>
</evidence>
<protein>
    <recommendedName>
        <fullName evidence="11">C2H2-type domain-containing protein</fullName>
    </recommendedName>
</protein>
<dbReference type="SMART" id="SM00359">
    <property type="entry name" value="PUA"/>
    <property type="match status" value="1"/>
</dbReference>
<dbReference type="InterPro" id="IPR036236">
    <property type="entry name" value="Znf_C2H2_sf"/>
</dbReference>
<dbReference type="InterPro" id="IPR013087">
    <property type="entry name" value="Znf_C2H2_type"/>
</dbReference>
<dbReference type="CDD" id="cd21155">
    <property type="entry name" value="PUA_MCTS-1-like"/>
    <property type="match status" value="1"/>
</dbReference>
<evidence type="ECO:0000256" key="6">
    <source>
        <dbReference type="ARBA" id="ARBA00022771"/>
    </source>
</evidence>
<evidence type="ECO:0000259" key="11">
    <source>
        <dbReference type="PROSITE" id="PS50157"/>
    </source>
</evidence>
<dbReference type="Pfam" id="PF17832">
    <property type="entry name" value="Pre-PUA"/>
    <property type="match status" value="1"/>
</dbReference>
<dbReference type="GO" id="GO:0003723">
    <property type="term" value="F:RNA binding"/>
    <property type="evidence" value="ECO:0007669"/>
    <property type="project" value="InterPro"/>
</dbReference>
<keyword evidence="7" id="KW-0862">Zinc</keyword>
<evidence type="ECO:0000313" key="12">
    <source>
        <dbReference type="EMBL" id="KAF6236813.1"/>
    </source>
</evidence>
<comment type="subcellular location">
    <subcellularLocation>
        <location evidence="2">Cytoplasm</location>
    </subcellularLocation>
    <subcellularLocation>
        <location evidence="1">Nucleus</location>
    </subcellularLocation>
</comment>
<keyword evidence="4" id="KW-0479">Metal-binding</keyword>
<evidence type="ECO:0000256" key="2">
    <source>
        <dbReference type="ARBA" id="ARBA00004496"/>
    </source>
</evidence>
<evidence type="ECO:0000256" key="5">
    <source>
        <dbReference type="ARBA" id="ARBA00022737"/>
    </source>
</evidence>
<keyword evidence="3" id="KW-0963">Cytoplasm</keyword>
<dbReference type="InterPro" id="IPR004521">
    <property type="entry name" value="Uncharacterised_CHP00451"/>
</dbReference>
<evidence type="ECO:0000256" key="1">
    <source>
        <dbReference type="ARBA" id="ARBA00004123"/>
    </source>
</evidence>
<keyword evidence="8" id="KW-0539">Nucleus</keyword>
<dbReference type="Pfam" id="PF00096">
    <property type="entry name" value="zf-C2H2"/>
    <property type="match status" value="1"/>
</dbReference>
<organism evidence="12 13">
    <name type="scientific">Letharia columbiana</name>
    <dbReference type="NCBI Taxonomy" id="112416"/>
    <lineage>
        <taxon>Eukaryota</taxon>
        <taxon>Fungi</taxon>
        <taxon>Dikarya</taxon>
        <taxon>Ascomycota</taxon>
        <taxon>Pezizomycotina</taxon>
        <taxon>Lecanoromycetes</taxon>
        <taxon>OSLEUM clade</taxon>
        <taxon>Lecanoromycetidae</taxon>
        <taxon>Lecanorales</taxon>
        <taxon>Lecanorineae</taxon>
        <taxon>Parmeliaceae</taxon>
        <taxon>Letharia</taxon>
    </lineage>
</organism>
<dbReference type="FunFam" id="3.30.160.60:FF:000145">
    <property type="entry name" value="Zinc finger protein 574"/>
    <property type="match status" value="1"/>
</dbReference>
<accession>A0A8H6L5W5</accession>
<dbReference type="EMBL" id="JACCJC010000017">
    <property type="protein sequence ID" value="KAF6236813.1"/>
    <property type="molecule type" value="Genomic_DNA"/>
</dbReference>
<dbReference type="PROSITE" id="PS00028">
    <property type="entry name" value="ZINC_FINGER_C2H2_1"/>
    <property type="match status" value="4"/>
</dbReference>
<dbReference type="GO" id="GO:0008270">
    <property type="term" value="F:zinc ion binding"/>
    <property type="evidence" value="ECO:0007669"/>
    <property type="project" value="UniProtKB-KW"/>
</dbReference>
<dbReference type="PROSITE" id="PS50157">
    <property type="entry name" value="ZINC_FINGER_C2H2_2"/>
    <property type="match status" value="3"/>
</dbReference>
<evidence type="ECO:0000256" key="4">
    <source>
        <dbReference type="ARBA" id="ARBA00022723"/>
    </source>
</evidence>
<dbReference type="InterPro" id="IPR016437">
    <property type="entry name" value="MCT-1/Tma20"/>
</dbReference>
<dbReference type="RefSeq" id="XP_037166146.1">
    <property type="nucleotide sequence ID" value="XM_037307022.1"/>
</dbReference>
<dbReference type="OrthoDB" id="10249667at2759"/>
<dbReference type="GeneID" id="59286768"/>
<proteinExistence type="predicted"/>
<dbReference type="Pfam" id="PF01472">
    <property type="entry name" value="PUA"/>
    <property type="match status" value="1"/>
</dbReference>
<feature type="region of interest" description="Disordered" evidence="10">
    <location>
        <begin position="1"/>
        <end position="22"/>
    </location>
</feature>
<dbReference type="InterPro" id="IPR015947">
    <property type="entry name" value="PUA-like_sf"/>
</dbReference>
<name>A0A8H6L5W5_9LECA</name>
<dbReference type="Gene3D" id="3.10.400.20">
    <property type="match status" value="1"/>
</dbReference>
<feature type="domain" description="C2H2-type" evidence="11">
    <location>
        <begin position="542"/>
        <end position="569"/>
    </location>
</feature>
<feature type="domain" description="C2H2-type" evidence="11">
    <location>
        <begin position="570"/>
        <end position="597"/>
    </location>
</feature>
<evidence type="ECO:0000256" key="9">
    <source>
        <dbReference type="PROSITE-ProRule" id="PRU00042"/>
    </source>
</evidence>
<dbReference type="SUPFAM" id="SSF88697">
    <property type="entry name" value="PUA domain-like"/>
    <property type="match status" value="1"/>
</dbReference>
<dbReference type="AlphaFoldDB" id="A0A8H6L5W5"/>
<keyword evidence="13" id="KW-1185">Reference proteome</keyword>
<dbReference type="SUPFAM" id="SSF57667">
    <property type="entry name" value="beta-beta-alpha zinc fingers"/>
    <property type="match status" value="3"/>
</dbReference>